<dbReference type="KEGG" id="bbel:109484676"/>
<keyword evidence="2" id="KW-0479">Metal-binding</keyword>
<proteinExistence type="inferred from homology"/>
<dbReference type="AlphaFoldDB" id="A0A6P5AKG8"/>
<accession>A0A6P5AKG8</accession>
<gene>
    <name evidence="4" type="primary">LOC109484676</name>
</gene>
<dbReference type="InterPro" id="IPR005502">
    <property type="entry name" value="Ribosyl_crysJ1"/>
</dbReference>
<feature type="binding site" evidence="2">
    <location>
        <position position="281"/>
    </location>
    <ligand>
        <name>Mg(2+)</name>
        <dbReference type="ChEBI" id="CHEBI:18420"/>
        <label>1</label>
    </ligand>
</feature>
<dbReference type="InterPro" id="IPR050792">
    <property type="entry name" value="ADP-ribosylglycohydrolase"/>
</dbReference>
<reference evidence="4" key="1">
    <citation type="submission" date="2025-08" db="UniProtKB">
        <authorList>
            <consortium name="RefSeq"/>
        </authorList>
    </citation>
    <scope>IDENTIFICATION</scope>
    <source>
        <tissue evidence="4">Gonad</tissue>
    </source>
</reference>
<dbReference type="GO" id="GO:0046872">
    <property type="term" value="F:metal ion binding"/>
    <property type="evidence" value="ECO:0007669"/>
    <property type="project" value="UniProtKB-KW"/>
</dbReference>
<evidence type="ECO:0000256" key="1">
    <source>
        <dbReference type="ARBA" id="ARBA00010702"/>
    </source>
</evidence>
<dbReference type="InterPro" id="IPR036705">
    <property type="entry name" value="Ribosyl_crysJ1_sf"/>
</dbReference>
<dbReference type="Proteomes" id="UP000515135">
    <property type="component" value="Unplaced"/>
</dbReference>
<dbReference type="Pfam" id="PF03747">
    <property type="entry name" value="ADP_ribosyl_GH"/>
    <property type="match status" value="1"/>
</dbReference>
<organism evidence="3 4">
    <name type="scientific">Branchiostoma belcheri</name>
    <name type="common">Amphioxus</name>
    <dbReference type="NCBI Taxonomy" id="7741"/>
    <lineage>
        <taxon>Eukaryota</taxon>
        <taxon>Metazoa</taxon>
        <taxon>Chordata</taxon>
        <taxon>Cephalochordata</taxon>
        <taxon>Leptocardii</taxon>
        <taxon>Amphioxiformes</taxon>
        <taxon>Branchiostomatidae</taxon>
        <taxon>Branchiostoma</taxon>
    </lineage>
</organism>
<keyword evidence="3" id="KW-1185">Reference proteome</keyword>
<name>A0A6P5AKG8_BRABE</name>
<feature type="binding site" evidence="2">
    <location>
        <position position="63"/>
    </location>
    <ligand>
        <name>Mg(2+)</name>
        <dbReference type="ChEBI" id="CHEBI:18420"/>
        <label>1</label>
    </ligand>
</feature>
<dbReference type="Gene3D" id="1.10.4080.10">
    <property type="entry name" value="ADP-ribosylation/Crystallin J1"/>
    <property type="match status" value="1"/>
</dbReference>
<dbReference type="OrthoDB" id="524326at2759"/>
<dbReference type="GeneID" id="109484676"/>
<comment type="cofactor">
    <cofactor evidence="2">
        <name>Mg(2+)</name>
        <dbReference type="ChEBI" id="CHEBI:18420"/>
    </cofactor>
    <text evidence="2">Binds 2 magnesium ions per subunit.</text>
</comment>
<dbReference type="RefSeq" id="XP_019643582.1">
    <property type="nucleotide sequence ID" value="XM_019788023.1"/>
</dbReference>
<comment type="similarity">
    <text evidence="1">Belongs to the ADP-ribosylglycohydrolase family.</text>
</comment>
<keyword evidence="2" id="KW-0460">Magnesium</keyword>
<sequence>MATVAERAVGAIVGAAVADASAQPLHWIYNLQKLDSLIGRVETPEFHQPSANPYYRIDTGRNSCYGDQAYVILESLAECQGLDIADLKQRTYRMFGPGTDYDDTQNSEYKPHGGLKKSYPIHGSWRHFSIKDFLKNIEAGKDDTGSKKDDQVDGATKVAPLVALYAGQPCMLEKVEDALRVTQNSDTAVVAGLTTARILEQFILHGRKDRVIETVMEEMRKPDRENPTDLDQAMVSFLHKVLDNTGDLPKSLQSAVHGVVTGRDYVSAVRATIRAGGCNASRSSIIGACFGAQVGVEGIPADWKAKTFRYQQVLELANRVVSCRSCML</sequence>
<protein>
    <submittedName>
        <fullName evidence="4">Crystallin J1C-like</fullName>
    </submittedName>
</protein>
<evidence type="ECO:0000256" key="2">
    <source>
        <dbReference type="PIRSR" id="PIRSR605502-1"/>
    </source>
</evidence>
<evidence type="ECO:0000313" key="3">
    <source>
        <dbReference type="Proteomes" id="UP000515135"/>
    </source>
</evidence>
<dbReference type="PANTHER" id="PTHR16222">
    <property type="entry name" value="ADP-RIBOSYLGLYCOHYDROLASE"/>
    <property type="match status" value="1"/>
</dbReference>
<dbReference type="PANTHER" id="PTHR16222:SF17">
    <property type="entry name" value="SELENOPROTEIN J"/>
    <property type="match status" value="1"/>
</dbReference>
<dbReference type="SUPFAM" id="SSF101478">
    <property type="entry name" value="ADP-ribosylglycohydrolase"/>
    <property type="match status" value="1"/>
</dbReference>
<evidence type="ECO:0000313" key="4">
    <source>
        <dbReference type="RefSeq" id="XP_019643582.1"/>
    </source>
</evidence>